<keyword evidence="3" id="KW-1185">Reference proteome</keyword>
<protein>
    <submittedName>
        <fullName evidence="2">DUF4240 domain-containing protein</fullName>
    </submittedName>
</protein>
<evidence type="ECO:0000313" key="3">
    <source>
        <dbReference type="Proteomes" id="UP000281726"/>
    </source>
</evidence>
<dbReference type="InterPro" id="IPR025334">
    <property type="entry name" value="DUF4240"/>
</dbReference>
<dbReference type="EMBL" id="RBAK01000009">
    <property type="protein sequence ID" value="RKN42648.1"/>
    <property type="molecule type" value="Genomic_DNA"/>
</dbReference>
<feature type="domain" description="DUF4240" evidence="1">
    <location>
        <begin position="15"/>
        <end position="150"/>
    </location>
</feature>
<name>A0A3A9Z2Y7_9ACTN</name>
<organism evidence="2 3">
    <name type="scientific">Micromonospora endolithica</name>
    <dbReference type="NCBI Taxonomy" id="230091"/>
    <lineage>
        <taxon>Bacteria</taxon>
        <taxon>Bacillati</taxon>
        <taxon>Actinomycetota</taxon>
        <taxon>Actinomycetes</taxon>
        <taxon>Micromonosporales</taxon>
        <taxon>Micromonosporaceae</taxon>
        <taxon>Micromonospora</taxon>
    </lineage>
</organism>
<dbReference type="Pfam" id="PF14024">
    <property type="entry name" value="DUF4240"/>
    <property type="match status" value="1"/>
</dbReference>
<sequence>MDVVPHRDTAQVIGTEDFWALVEASATATGDPDERLAWLTDRLAERSADDAVDFALRLDEARARADTWVLWGAASLVCAGLCSDDGFHYFQAWLVGLGRSTFERVVDDPDALADVPQVRRLARRSVDAWDDDEWPDWEALDYVADRAYERITGAADALDAAVEARGRELRASPDPADEEWDLDDPAELRRRYPRLAAMFRLPAEESEPGVGVWETASP</sequence>
<reference evidence="2 3" key="1">
    <citation type="journal article" date="2004" name="Syst. Appl. Microbiol.">
        <title>Cryptoendolithic actinomycetes from antarctic sandstone rock samples: Micromonospora endolithica sp. nov. and two isolates related to Micromonospora coerulea Jensen 1932.</title>
        <authorList>
            <person name="Hirsch P."/>
            <person name="Mevs U."/>
            <person name="Kroppenstedt R.M."/>
            <person name="Schumann P."/>
            <person name="Stackebrandt E."/>
        </authorList>
    </citation>
    <scope>NUCLEOTIDE SEQUENCE [LARGE SCALE GENOMIC DNA]</scope>
    <source>
        <strain evidence="2 3">JCM 12677</strain>
    </source>
</reference>
<evidence type="ECO:0000313" key="2">
    <source>
        <dbReference type="EMBL" id="RKN42648.1"/>
    </source>
</evidence>
<dbReference type="OrthoDB" id="6200718at2"/>
<accession>A0A3A9Z2Y7</accession>
<dbReference type="AlphaFoldDB" id="A0A3A9Z2Y7"/>
<gene>
    <name evidence="2" type="ORF">D7223_21640</name>
</gene>
<comment type="caution">
    <text evidence="2">The sequence shown here is derived from an EMBL/GenBank/DDBJ whole genome shotgun (WGS) entry which is preliminary data.</text>
</comment>
<proteinExistence type="predicted"/>
<evidence type="ECO:0000259" key="1">
    <source>
        <dbReference type="Pfam" id="PF14024"/>
    </source>
</evidence>
<dbReference type="Proteomes" id="UP000281726">
    <property type="component" value="Unassembled WGS sequence"/>
</dbReference>